<dbReference type="EMBL" id="MU006782">
    <property type="protein sequence ID" value="KAF2642230.1"/>
    <property type="molecule type" value="Genomic_DNA"/>
</dbReference>
<feature type="transmembrane region" description="Helical" evidence="1">
    <location>
        <begin position="247"/>
        <end position="265"/>
    </location>
</feature>
<dbReference type="AlphaFoldDB" id="A0A6A6S3T8"/>
<feature type="transmembrane region" description="Helical" evidence="1">
    <location>
        <begin position="56"/>
        <end position="77"/>
    </location>
</feature>
<name>A0A6A6S3T8_9PLEO</name>
<feature type="transmembrane region" description="Helical" evidence="1">
    <location>
        <begin position="172"/>
        <end position="196"/>
    </location>
</feature>
<reference evidence="3" key="1">
    <citation type="journal article" date="2020" name="Stud. Mycol.">
        <title>101 Dothideomycetes genomes: a test case for predicting lifestyles and emergence of pathogens.</title>
        <authorList>
            <person name="Haridas S."/>
            <person name="Albert R."/>
            <person name="Binder M."/>
            <person name="Bloem J."/>
            <person name="Labutti K."/>
            <person name="Salamov A."/>
            <person name="Andreopoulos B."/>
            <person name="Baker S."/>
            <person name="Barry K."/>
            <person name="Bills G."/>
            <person name="Bluhm B."/>
            <person name="Cannon C."/>
            <person name="Castanera R."/>
            <person name="Culley D."/>
            <person name="Daum C."/>
            <person name="Ezra D."/>
            <person name="Gonzalez J."/>
            <person name="Henrissat B."/>
            <person name="Kuo A."/>
            <person name="Liang C."/>
            <person name="Lipzen A."/>
            <person name="Lutzoni F."/>
            <person name="Magnuson J."/>
            <person name="Mondo S."/>
            <person name="Nolan M."/>
            <person name="Ohm R."/>
            <person name="Pangilinan J."/>
            <person name="Park H.-J."/>
            <person name="Ramirez L."/>
            <person name="Alfaro M."/>
            <person name="Sun H."/>
            <person name="Tritt A."/>
            <person name="Yoshinaga Y."/>
            <person name="Zwiers L.-H."/>
            <person name="Turgeon B."/>
            <person name="Goodwin S."/>
            <person name="Spatafora J."/>
            <person name="Crous P."/>
            <person name="Grigoriev I."/>
        </authorList>
    </citation>
    <scope>NUCLEOTIDE SEQUENCE</scope>
    <source>
        <strain evidence="3">CBS 473.64</strain>
    </source>
</reference>
<feature type="domain" description="Rhodopsin" evidence="2">
    <location>
        <begin position="36"/>
        <end position="270"/>
    </location>
</feature>
<keyword evidence="1" id="KW-1133">Transmembrane helix</keyword>
<proteinExistence type="predicted"/>
<organism evidence="3 4">
    <name type="scientific">Massarina eburnea CBS 473.64</name>
    <dbReference type="NCBI Taxonomy" id="1395130"/>
    <lineage>
        <taxon>Eukaryota</taxon>
        <taxon>Fungi</taxon>
        <taxon>Dikarya</taxon>
        <taxon>Ascomycota</taxon>
        <taxon>Pezizomycotina</taxon>
        <taxon>Dothideomycetes</taxon>
        <taxon>Pleosporomycetidae</taxon>
        <taxon>Pleosporales</taxon>
        <taxon>Massarineae</taxon>
        <taxon>Massarinaceae</taxon>
        <taxon>Massarina</taxon>
    </lineage>
</organism>
<keyword evidence="1" id="KW-0472">Membrane</keyword>
<dbReference type="OrthoDB" id="3918601at2759"/>
<feature type="transmembrane region" description="Helical" evidence="1">
    <location>
        <begin position="97"/>
        <end position="119"/>
    </location>
</feature>
<dbReference type="Proteomes" id="UP000799753">
    <property type="component" value="Unassembled WGS sequence"/>
</dbReference>
<evidence type="ECO:0000313" key="4">
    <source>
        <dbReference type="Proteomes" id="UP000799753"/>
    </source>
</evidence>
<dbReference type="PANTHER" id="PTHR38794">
    <property type="entry name" value="INTEGRAL MEMBRANE PROTEIN"/>
    <property type="match status" value="1"/>
</dbReference>
<evidence type="ECO:0000313" key="3">
    <source>
        <dbReference type="EMBL" id="KAF2642230.1"/>
    </source>
</evidence>
<evidence type="ECO:0000259" key="2">
    <source>
        <dbReference type="Pfam" id="PF20684"/>
    </source>
</evidence>
<dbReference type="InterPro" id="IPR049326">
    <property type="entry name" value="Rhodopsin_dom_fungi"/>
</dbReference>
<keyword evidence="1" id="KW-0812">Transmembrane</keyword>
<sequence>MTHSHDRVRPDASNRGPLVNVINWILLVVMCLSALLKVLSKWILVRKFQYDDAFTVLSMLFATACGVAITFQVSAGLGRHKSTLSQDGLMQYQKAAYTSQLMYTLSLGFAKQTVLQLFALLLRDNERIRRVYAVSITNAISTIVLLLCVAFQCSTSTLWAIHSTRCFDQAALWKAFAVIDILMIVAITVLAHFIVYALHMPLKVKIKILISFCSGVGLIPLIVLRLVYVLDKHGSSDPTYDDFSPTILMLVYVYSTVVFASIPFLKPVLRGIPSGLMVADIRSIAPVGNERFLFSTAESTRSRNHYGMRRFKERGDSQERIIMRTKEVHIEVSAPRSIHEGLSGR</sequence>
<accession>A0A6A6S3T8</accession>
<evidence type="ECO:0000256" key="1">
    <source>
        <dbReference type="SAM" id="Phobius"/>
    </source>
</evidence>
<dbReference type="PANTHER" id="PTHR38794:SF3">
    <property type="entry name" value="INTEGRAL MEMBRANE PROTEIN"/>
    <property type="match status" value="1"/>
</dbReference>
<feature type="transmembrane region" description="Helical" evidence="1">
    <location>
        <begin position="208"/>
        <end position="227"/>
    </location>
</feature>
<keyword evidence="4" id="KW-1185">Reference proteome</keyword>
<feature type="transmembrane region" description="Helical" evidence="1">
    <location>
        <begin position="21"/>
        <end position="44"/>
    </location>
</feature>
<gene>
    <name evidence="3" type="ORF">P280DRAFT_541944</name>
</gene>
<dbReference type="Pfam" id="PF20684">
    <property type="entry name" value="Fung_rhodopsin"/>
    <property type="match status" value="1"/>
</dbReference>
<protein>
    <recommendedName>
        <fullName evidence="2">Rhodopsin domain-containing protein</fullName>
    </recommendedName>
</protein>